<dbReference type="CDD" id="cd00090">
    <property type="entry name" value="HTH_ARSR"/>
    <property type="match status" value="1"/>
</dbReference>
<dbReference type="InterPro" id="IPR051081">
    <property type="entry name" value="HTH_MetalResp_TranReg"/>
</dbReference>
<dbReference type="InterPro" id="IPR036390">
    <property type="entry name" value="WH_DNA-bd_sf"/>
</dbReference>
<dbReference type="OrthoDB" id="9781958at2"/>
<dbReference type="RefSeq" id="WP_115992772.1">
    <property type="nucleotide sequence ID" value="NZ_QRDY01000005.1"/>
</dbReference>
<dbReference type="GO" id="GO:0003677">
    <property type="term" value="F:DNA binding"/>
    <property type="evidence" value="ECO:0007669"/>
    <property type="project" value="UniProtKB-KW"/>
</dbReference>
<feature type="domain" description="HTH arsR-type" evidence="4">
    <location>
        <begin position="2"/>
        <end position="96"/>
    </location>
</feature>
<sequence length="305" mass="35254">MIRANTDRKWLPLYEALASEVRLRILELLAEKQMNLKEIAERLALSSAILTMHVRKLELAGLIDTKMVRKQGGTHKICSLAETSVEITLPHAEAEERLFYEQNIPVGHYTSFEAHPTCGLATREKLIGQFDDPRYFLDPERVNAAILWLGKGYVEYKMPNYLLPSQRPDELEISFEIASEAPGANDHWPSDIRFYLNEVRLGEWTSPGDFGGHTRGRFTPEWWTTHVNQYGLWKVLRVNKTGTYMDGQQISDTTLEELRLEKHFWTLRFAVEDDAVHVGGMTLYGTGFGNYNQDIQIRLYYSQRR</sequence>
<dbReference type="InterPro" id="IPR036388">
    <property type="entry name" value="WH-like_DNA-bd_sf"/>
</dbReference>
<name>A0A3D9IJ05_9BACL</name>
<dbReference type="Pfam" id="PF12840">
    <property type="entry name" value="HTH_20"/>
    <property type="match status" value="1"/>
</dbReference>
<dbReference type="AlphaFoldDB" id="A0A3D9IJ05"/>
<dbReference type="SMART" id="SM00418">
    <property type="entry name" value="HTH_ARSR"/>
    <property type="match status" value="1"/>
</dbReference>
<organism evidence="5 6">
    <name type="scientific">Cohnella lupini</name>
    <dbReference type="NCBI Taxonomy" id="1294267"/>
    <lineage>
        <taxon>Bacteria</taxon>
        <taxon>Bacillati</taxon>
        <taxon>Bacillota</taxon>
        <taxon>Bacilli</taxon>
        <taxon>Bacillales</taxon>
        <taxon>Paenibacillaceae</taxon>
        <taxon>Cohnella</taxon>
    </lineage>
</organism>
<evidence type="ECO:0000259" key="4">
    <source>
        <dbReference type="PROSITE" id="PS50987"/>
    </source>
</evidence>
<dbReference type="PIRSF" id="PIRSF030050">
    <property type="entry name" value="UCP030050_HTH"/>
    <property type="match status" value="1"/>
</dbReference>
<comment type="caution">
    <text evidence="5">The sequence shown here is derived from an EMBL/GenBank/DDBJ whole genome shotgun (WGS) entry which is preliminary data.</text>
</comment>
<proteinExistence type="predicted"/>
<dbReference type="PANTHER" id="PTHR33154:SF33">
    <property type="entry name" value="TRANSCRIPTIONAL REPRESSOR SDPR"/>
    <property type="match status" value="1"/>
</dbReference>
<evidence type="ECO:0000313" key="6">
    <source>
        <dbReference type="Proteomes" id="UP000256869"/>
    </source>
</evidence>
<accession>A0A3D9IJ05</accession>
<dbReference type="EMBL" id="QRDY01000005">
    <property type="protein sequence ID" value="RED61740.1"/>
    <property type="molecule type" value="Genomic_DNA"/>
</dbReference>
<dbReference type="PROSITE" id="PS50987">
    <property type="entry name" value="HTH_ARSR_2"/>
    <property type="match status" value="1"/>
</dbReference>
<dbReference type="SUPFAM" id="SSF46785">
    <property type="entry name" value="Winged helix' DNA-binding domain"/>
    <property type="match status" value="1"/>
</dbReference>
<dbReference type="InterPro" id="IPR001845">
    <property type="entry name" value="HTH_ArsR_DNA-bd_dom"/>
</dbReference>
<dbReference type="Gene3D" id="1.10.10.10">
    <property type="entry name" value="Winged helix-like DNA-binding domain superfamily/Winged helix DNA-binding domain"/>
    <property type="match status" value="1"/>
</dbReference>
<gene>
    <name evidence="5" type="ORF">DFP95_105169</name>
</gene>
<evidence type="ECO:0000256" key="3">
    <source>
        <dbReference type="ARBA" id="ARBA00023163"/>
    </source>
</evidence>
<reference evidence="5 6" key="1">
    <citation type="submission" date="2018-07" db="EMBL/GenBank/DDBJ databases">
        <title>Genomic Encyclopedia of Type Strains, Phase III (KMG-III): the genomes of soil and plant-associated and newly described type strains.</title>
        <authorList>
            <person name="Whitman W."/>
        </authorList>
    </citation>
    <scope>NUCLEOTIDE SEQUENCE [LARGE SCALE GENOMIC DNA]</scope>
    <source>
        <strain evidence="5 6">CECT 8236</strain>
    </source>
</reference>
<keyword evidence="1" id="KW-0805">Transcription regulation</keyword>
<keyword evidence="6" id="KW-1185">Reference proteome</keyword>
<dbReference type="Proteomes" id="UP000256869">
    <property type="component" value="Unassembled WGS sequence"/>
</dbReference>
<protein>
    <submittedName>
        <fullName evidence="5">Putative transcriptional regulator</fullName>
    </submittedName>
</protein>
<dbReference type="InterPro" id="IPR011991">
    <property type="entry name" value="ArsR-like_HTH"/>
</dbReference>
<evidence type="ECO:0000256" key="2">
    <source>
        <dbReference type="ARBA" id="ARBA00023125"/>
    </source>
</evidence>
<dbReference type="PANTHER" id="PTHR33154">
    <property type="entry name" value="TRANSCRIPTIONAL REGULATOR, ARSR FAMILY"/>
    <property type="match status" value="1"/>
</dbReference>
<keyword evidence="2" id="KW-0238">DNA-binding</keyword>
<evidence type="ECO:0000256" key="1">
    <source>
        <dbReference type="ARBA" id="ARBA00023015"/>
    </source>
</evidence>
<evidence type="ECO:0000313" key="5">
    <source>
        <dbReference type="EMBL" id="RED61740.1"/>
    </source>
</evidence>
<dbReference type="InterPro" id="IPR016943">
    <property type="entry name" value="UCP030050_HTH"/>
</dbReference>
<keyword evidence="3" id="KW-0804">Transcription</keyword>
<dbReference type="GO" id="GO:0003700">
    <property type="term" value="F:DNA-binding transcription factor activity"/>
    <property type="evidence" value="ECO:0007669"/>
    <property type="project" value="InterPro"/>
</dbReference>